<accession>A0ABW5CGH7</accession>
<keyword evidence="2" id="KW-1185">Reference proteome</keyword>
<sequence>MGYHAMLDIRNKHSLEREKLLAGAVKEVAAELRLVDVADYVAFLRMDQLGNIADLVESSSQLYLRPGALIFGNGGDIHLTWGTPPSIDLDLEFRSEGVTAHFRLGLTATNASVRITYIAFAEPDAAPEANTERLRAAIESARYHPAR</sequence>
<dbReference type="Proteomes" id="UP001597371">
    <property type="component" value="Unassembled WGS sequence"/>
</dbReference>
<organism evidence="1 2">
    <name type="scientific">Aureimonas populi</name>
    <dbReference type="NCBI Taxonomy" id="1701758"/>
    <lineage>
        <taxon>Bacteria</taxon>
        <taxon>Pseudomonadati</taxon>
        <taxon>Pseudomonadota</taxon>
        <taxon>Alphaproteobacteria</taxon>
        <taxon>Hyphomicrobiales</taxon>
        <taxon>Aurantimonadaceae</taxon>
        <taxon>Aureimonas</taxon>
    </lineage>
</organism>
<dbReference type="RefSeq" id="WP_245195446.1">
    <property type="nucleotide sequence ID" value="NZ_CP072611.1"/>
</dbReference>
<evidence type="ECO:0008006" key="3">
    <source>
        <dbReference type="Google" id="ProtNLM"/>
    </source>
</evidence>
<comment type="caution">
    <text evidence="1">The sequence shown here is derived from an EMBL/GenBank/DDBJ whole genome shotgun (WGS) entry which is preliminary data.</text>
</comment>
<protein>
    <recommendedName>
        <fullName evidence="3">DUF3806 domain-containing protein</fullName>
    </recommendedName>
</protein>
<name>A0ABW5CGH7_9HYPH</name>
<gene>
    <name evidence="1" type="ORF">ACFSKQ_02685</name>
</gene>
<dbReference type="EMBL" id="JBHUIJ010000002">
    <property type="protein sequence ID" value="MFD2236369.1"/>
    <property type="molecule type" value="Genomic_DNA"/>
</dbReference>
<evidence type="ECO:0000313" key="1">
    <source>
        <dbReference type="EMBL" id="MFD2236369.1"/>
    </source>
</evidence>
<proteinExistence type="predicted"/>
<reference evidence="2" key="1">
    <citation type="journal article" date="2019" name="Int. J. Syst. Evol. Microbiol.">
        <title>The Global Catalogue of Microorganisms (GCM) 10K type strain sequencing project: providing services to taxonomists for standard genome sequencing and annotation.</title>
        <authorList>
            <consortium name="The Broad Institute Genomics Platform"/>
            <consortium name="The Broad Institute Genome Sequencing Center for Infectious Disease"/>
            <person name="Wu L."/>
            <person name="Ma J."/>
        </authorList>
    </citation>
    <scope>NUCLEOTIDE SEQUENCE [LARGE SCALE GENOMIC DNA]</scope>
    <source>
        <strain evidence="2">ZS-35-S2</strain>
    </source>
</reference>
<evidence type="ECO:0000313" key="2">
    <source>
        <dbReference type="Proteomes" id="UP001597371"/>
    </source>
</evidence>